<gene>
    <name evidence="2" type="ORF">ERS132385_01241</name>
    <name evidence="3" type="ORF">ERS132539_01768</name>
</gene>
<dbReference type="InterPro" id="IPR008490">
    <property type="entry name" value="Transposase_InsH_N"/>
</dbReference>
<dbReference type="EMBL" id="FIJK01000049">
    <property type="protein sequence ID" value="CYW49566.1"/>
    <property type="molecule type" value="Genomic_DNA"/>
</dbReference>
<accession>A0A0Z8PPJ9</accession>
<evidence type="ECO:0000313" key="5">
    <source>
        <dbReference type="Proteomes" id="UP000073434"/>
    </source>
</evidence>
<evidence type="ECO:0000313" key="4">
    <source>
        <dbReference type="Proteomes" id="UP000069526"/>
    </source>
</evidence>
<reference evidence="4 5" key="1">
    <citation type="submission" date="2016-02" db="EMBL/GenBank/DDBJ databases">
        <authorList>
            <consortium name="Pathogen Informatics"/>
        </authorList>
    </citation>
    <scope>NUCLEOTIDE SEQUENCE [LARGE SCALE GENOMIC DNA]</scope>
    <source>
        <strain evidence="2 5">LSS23</strain>
        <strain evidence="3 4">SS1013</strain>
    </source>
</reference>
<sequence>MLHKENPDYNRGQFGFYSLDDLVPQEHLLRQIEEAIDFSFIYDLVADSYSDETGCPSLDPVLLIKIPILQCLFGIRSMRQTIKEIEVNTAYRWFLGLRLDDKVPHFTTYGKNYVRRFQDRQVIEGIFTHILGLCVNAGFIDPTEIFIDGTHIKAAANNRKFINREVEKQAKFMSDQLEIEINVCLHSESTVR</sequence>
<evidence type="ECO:0000313" key="3">
    <source>
        <dbReference type="EMBL" id="CYW49566.1"/>
    </source>
</evidence>
<evidence type="ECO:0000259" key="1">
    <source>
        <dbReference type="Pfam" id="PF05598"/>
    </source>
</evidence>
<proteinExistence type="predicted"/>
<dbReference type="AlphaFoldDB" id="A0A0Z8PPJ9"/>
<dbReference type="Pfam" id="PF05598">
    <property type="entry name" value="DUF772"/>
    <property type="match status" value="1"/>
</dbReference>
<evidence type="ECO:0000313" key="2">
    <source>
        <dbReference type="EMBL" id="CYU59513.1"/>
    </source>
</evidence>
<dbReference type="Proteomes" id="UP000069526">
    <property type="component" value="Unassembled WGS sequence"/>
</dbReference>
<feature type="domain" description="Transposase InsH N-terminal" evidence="1">
    <location>
        <begin position="18"/>
        <end position="113"/>
    </location>
</feature>
<dbReference type="Proteomes" id="UP000073434">
    <property type="component" value="Unassembled WGS sequence"/>
</dbReference>
<dbReference type="EMBL" id="FIFW01000011">
    <property type="protein sequence ID" value="CYU59513.1"/>
    <property type="molecule type" value="Genomic_DNA"/>
</dbReference>
<organism evidence="3 4">
    <name type="scientific">Streptococcus suis</name>
    <dbReference type="NCBI Taxonomy" id="1307"/>
    <lineage>
        <taxon>Bacteria</taxon>
        <taxon>Bacillati</taxon>
        <taxon>Bacillota</taxon>
        <taxon>Bacilli</taxon>
        <taxon>Lactobacillales</taxon>
        <taxon>Streptococcaceae</taxon>
        <taxon>Streptococcus</taxon>
    </lineage>
</organism>
<name>A0A0Z8PPJ9_STRSU</name>
<protein>
    <submittedName>
        <fullName evidence="3">Truncated transposase</fullName>
    </submittedName>
</protein>
<dbReference type="PANTHER" id="PTHR33408">
    <property type="entry name" value="TRANSPOSASE"/>
    <property type="match status" value="1"/>
</dbReference>